<dbReference type="EMBL" id="JAHLQT010031306">
    <property type="protein sequence ID" value="KAG7160326.1"/>
    <property type="molecule type" value="Genomic_DNA"/>
</dbReference>
<feature type="compositionally biased region" description="Acidic residues" evidence="1">
    <location>
        <begin position="70"/>
        <end position="87"/>
    </location>
</feature>
<comment type="caution">
    <text evidence="2">The sequence shown here is derived from an EMBL/GenBank/DDBJ whole genome shotgun (WGS) entry which is preliminary data.</text>
</comment>
<sequence length="101" mass="9871">MRRPQITRGKGGSATLGKKVVALGEGGGGEIVGEGFEVREHDSQGDGDGGGGGGDSGVGGGDGGVGGGGDDGDNGGDDGDNDVGGDDNVFEMILVTWHWKR</sequence>
<evidence type="ECO:0000256" key="1">
    <source>
        <dbReference type="SAM" id="MobiDB-lite"/>
    </source>
</evidence>
<evidence type="ECO:0000313" key="2">
    <source>
        <dbReference type="EMBL" id="KAG7160326.1"/>
    </source>
</evidence>
<accession>A0A8J5MQV4</accession>
<reference evidence="2" key="1">
    <citation type="journal article" date="2021" name="Sci. Adv.">
        <title>The American lobster genome reveals insights on longevity, neural, and immune adaptations.</title>
        <authorList>
            <person name="Polinski J.M."/>
            <person name="Zimin A.V."/>
            <person name="Clark K.F."/>
            <person name="Kohn A.B."/>
            <person name="Sadowski N."/>
            <person name="Timp W."/>
            <person name="Ptitsyn A."/>
            <person name="Khanna P."/>
            <person name="Romanova D.Y."/>
            <person name="Williams P."/>
            <person name="Greenwood S.J."/>
            <person name="Moroz L.L."/>
            <person name="Walt D.R."/>
            <person name="Bodnar A.G."/>
        </authorList>
    </citation>
    <scope>NUCLEOTIDE SEQUENCE</scope>
    <source>
        <strain evidence="2">GMGI-L3</strain>
    </source>
</reference>
<name>A0A8J5MQV4_HOMAM</name>
<feature type="region of interest" description="Disordered" evidence="1">
    <location>
        <begin position="24"/>
        <end position="87"/>
    </location>
</feature>
<gene>
    <name evidence="2" type="ORF">Hamer_G001543</name>
</gene>
<dbReference type="AlphaFoldDB" id="A0A8J5MQV4"/>
<organism evidence="2 3">
    <name type="scientific">Homarus americanus</name>
    <name type="common">American lobster</name>
    <dbReference type="NCBI Taxonomy" id="6706"/>
    <lineage>
        <taxon>Eukaryota</taxon>
        <taxon>Metazoa</taxon>
        <taxon>Ecdysozoa</taxon>
        <taxon>Arthropoda</taxon>
        <taxon>Crustacea</taxon>
        <taxon>Multicrustacea</taxon>
        <taxon>Malacostraca</taxon>
        <taxon>Eumalacostraca</taxon>
        <taxon>Eucarida</taxon>
        <taxon>Decapoda</taxon>
        <taxon>Pleocyemata</taxon>
        <taxon>Astacidea</taxon>
        <taxon>Nephropoidea</taxon>
        <taxon>Nephropidae</taxon>
        <taxon>Homarus</taxon>
    </lineage>
</organism>
<evidence type="ECO:0000313" key="3">
    <source>
        <dbReference type="Proteomes" id="UP000747542"/>
    </source>
</evidence>
<protein>
    <submittedName>
        <fullName evidence="2">Uncharacterized protein</fullName>
    </submittedName>
</protein>
<dbReference type="Proteomes" id="UP000747542">
    <property type="component" value="Unassembled WGS sequence"/>
</dbReference>
<feature type="compositionally biased region" description="Gly residues" evidence="1">
    <location>
        <begin position="46"/>
        <end position="69"/>
    </location>
</feature>
<proteinExistence type="predicted"/>
<keyword evidence="3" id="KW-1185">Reference proteome</keyword>